<organism evidence="1 2">
    <name type="scientific">Pontibacter virosus</name>
    <dbReference type="NCBI Taxonomy" id="1765052"/>
    <lineage>
        <taxon>Bacteria</taxon>
        <taxon>Pseudomonadati</taxon>
        <taxon>Bacteroidota</taxon>
        <taxon>Cytophagia</taxon>
        <taxon>Cytophagales</taxon>
        <taxon>Hymenobacteraceae</taxon>
        <taxon>Pontibacter</taxon>
    </lineage>
</organism>
<proteinExistence type="predicted"/>
<evidence type="ECO:0000313" key="1">
    <source>
        <dbReference type="EMBL" id="PVY43165.1"/>
    </source>
</evidence>
<sequence>MNTILKNIINQPVQQQKKISKSKLRKLTYNSPILKMLEHGSFNSYDETEGIYHFYNLEAGYQRGLFDMVNKCTQSTNSVVLYYIDHSETAIFRIYNAADNTSSTMHFHGESVREAIEYLFNIRFTTEILILKPTKDKVFEERMKQSKTEFDGFKRFHDHLIFYDSCTAFELTATTDKALKAGITHMKYVDQMFSHAEWVDTAQHPQKDGLYKWLWYEDDNLIMYNLCQIHNNEGSLFHDFYFSYDESLMNSSAYYDFDNEMLLMKLNALCRKDNIGNILAGL</sequence>
<gene>
    <name evidence="1" type="ORF">C8E01_102342</name>
</gene>
<dbReference type="RefSeq" id="WP_116542193.1">
    <property type="nucleotide sequence ID" value="NZ_QEKI01000002.1"/>
</dbReference>
<dbReference type="EMBL" id="QEKI01000002">
    <property type="protein sequence ID" value="PVY43165.1"/>
    <property type="molecule type" value="Genomic_DNA"/>
</dbReference>
<reference evidence="1 2" key="1">
    <citation type="submission" date="2018-04" db="EMBL/GenBank/DDBJ databases">
        <title>Genomic Encyclopedia of Type Strains, Phase IV (KMG-IV): sequencing the most valuable type-strain genomes for metagenomic binning, comparative biology and taxonomic classification.</title>
        <authorList>
            <person name="Goeker M."/>
        </authorList>
    </citation>
    <scope>NUCLEOTIDE SEQUENCE [LARGE SCALE GENOMIC DNA]</scope>
    <source>
        <strain evidence="1 2">DSM 100231</strain>
    </source>
</reference>
<dbReference type="Proteomes" id="UP000245466">
    <property type="component" value="Unassembled WGS sequence"/>
</dbReference>
<dbReference type="AlphaFoldDB" id="A0A2U1B3B7"/>
<evidence type="ECO:0000313" key="2">
    <source>
        <dbReference type="Proteomes" id="UP000245466"/>
    </source>
</evidence>
<name>A0A2U1B3B7_9BACT</name>
<accession>A0A2U1B3B7</accession>
<protein>
    <submittedName>
        <fullName evidence="1">Uncharacterized protein</fullName>
    </submittedName>
</protein>
<keyword evidence="2" id="KW-1185">Reference proteome</keyword>
<comment type="caution">
    <text evidence="1">The sequence shown here is derived from an EMBL/GenBank/DDBJ whole genome shotgun (WGS) entry which is preliminary data.</text>
</comment>